<dbReference type="InterPro" id="IPR006664">
    <property type="entry name" value="OMP_bac"/>
</dbReference>
<reference evidence="5 6" key="1">
    <citation type="submission" date="2020-10" db="EMBL/GenBank/DDBJ databases">
        <title>Complete genome sequence of Cupriavidus basilensis CCUG 49340T.</title>
        <authorList>
            <person name="Salva-Serra F."/>
            <person name="Donoso R.A."/>
            <person name="Cho K.H."/>
            <person name="Yoo J.A."/>
            <person name="Lee K."/>
            <person name="Yoon S.-H."/>
            <person name="Perez-Pantoja D."/>
            <person name="Moore E.R.B."/>
        </authorList>
    </citation>
    <scope>NUCLEOTIDE SEQUENCE [LARGE SCALE GENOMIC DNA]</scope>
    <source>
        <strain evidence="6">CCUG 49340</strain>
    </source>
</reference>
<proteinExistence type="predicted"/>
<sequence length="168" mass="17695">MLSNLQATGSRCIAAAMIAITLALAACQTVPAPKLTPAQVEALQSQGFQLTENGWELGLSEKVLFGLNEDVISAERQGAVQRIGLALLGAGIDNVRLDGHTDDSGSADYNQQLSVRRAEAVAKVLATTGFQAENIQVRGLGKSKPVADNRTATGRAENRRVAIVITIE</sequence>
<feature type="domain" description="OmpA-like" evidence="4">
    <location>
        <begin position="53"/>
        <end position="168"/>
    </location>
</feature>
<comment type="subcellular location">
    <subcellularLocation>
        <location evidence="1">Cell outer membrane</location>
    </subcellularLocation>
</comment>
<dbReference type="PANTHER" id="PTHR30329">
    <property type="entry name" value="STATOR ELEMENT OF FLAGELLAR MOTOR COMPLEX"/>
    <property type="match status" value="1"/>
</dbReference>
<dbReference type="RefSeq" id="WP_150984244.1">
    <property type="nucleotide sequence ID" value="NZ_CP062804.1"/>
</dbReference>
<dbReference type="GO" id="GO:0009279">
    <property type="term" value="C:cell outer membrane"/>
    <property type="evidence" value="ECO:0007669"/>
    <property type="project" value="UniProtKB-SubCell"/>
</dbReference>
<evidence type="ECO:0000256" key="3">
    <source>
        <dbReference type="PROSITE-ProRule" id="PRU00473"/>
    </source>
</evidence>
<dbReference type="Proteomes" id="UP000397656">
    <property type="component" value="Chromosome 2"/>
</dbReference>
<evidence type="ECO:0000256" key="1">
    <source>
        <dbReference type="ARBA" id="ARBA00004442"/>
    </source>
</evidence>
<dbReference type="AlphaFoldDB" id="A0A643FZX8"/>
<dbReference type="InterPro" id="IPR050330">
    <property type="entry name" value="Bact_OuterMem_StrucFunc"/>
</dbReference>
<dbReference type="InterPro" id="IPR006665">
    <property type="entry name" value="OmpA-like"/>
</dbReference>
<dbReference type="InterPro" id="IPR036737">
    <property type="entry name" value="OmpA-like_sf"/>
</dbReference>
<dbReference type="Pfam" id="PF00691">
    <property type="entry name" value="OmpA"/>
    <property type="match status" value="1"/>
</dbReference>
<evidence type="ECO:0000313" key="6">
    <source>
        <dbReference type="Proteomes" id="UP000397656"/>
    </source>
</evidence>
<dbReference type="Gene3D" id="3.30.1330.60">
    <property type="entry name" value="OmpA-like domain"/>
    <property type="match status" value="1"/>
</dbReference>
<gene>
    <name evidence="5" type="ORF">F7R26_023275</name>
</gene>
<dbReference type="SUPFAM" id="SSF103088">
    <property type="entry name" value="OmpA-like"/>
    <property type="match status" value="1"/>
</dbReference>
<dbReference type="GeneID" id="98403858"/>
<keyword evidence="2 3" id="KW-0472">Membrane</keyword>
<dbReference type="PRINTS" id="PR01021">
    <property type="entry name" value="OMPADOMAIN"/>
</dbReference>
<accession>A0A643FZX8</accession>
<dbReference type="PRINTS" id="PR01023">
    <property type="entry name" value="NAFLGMOTY"/>
</dbReference>
<organism evidence="5 6">
    <name type="scientific">Cupriavidus basilensis</name>
    <dbReference type="NCBI Taxonomy" id="68895"/>
    <lineage>
        <taxon>Bacteria</taxon>
        <taxon>Pseudomonadati</taxon>
        <taxon>Pseudomonadota</taxon>
        <taxon>Betaproteobacteria</taxon>
        <taxon>Burkholderiales</taxon>
        <taxon>Burkholderiaceae</taxon>
        <taxon>Cupriavidus</taxon>
    </lineage>
</organism>
<dbReference type="CDD" id="cd07185">
    <property type="entry name" value="OmpA_C-like"/>
    <property type="match status" value="1"/>
</dbReference>
<dbReference type="PANTHER" id="PTHR30329:SF17">
    <property type="entry name" value="LIPOPROTEIN YFIB-RELATED"/>
    <property type="match status" value="1"/>
</dbReference>
<evidence type="ECO:0000313" key="5">
    <source>
        <dbReference type="EMBL" id="QOT80375.1"/>
    </source>
</evidence>
<protein>
    <submittedName>
        <fullName evidence="5">OmpA family protein</fullName>
    </submittedName>
</protein>
<name>A0A643FZX8_9BURK</name>
<evidence type="ECO:0000256" key="2">
    <source>
        <dbReference type="ARBA" id="ARBA00023136"/>
    </source>
</evidence>
<dbReference type="PROSITE" id="PS51123">
    <property type="entry name" value="OMPA_2"/>
    <property type="match status" value="1"/>
</dbReference>
<evidence type="ECO:0000259" key="4">
    <source>
        <dbReference type="PROSITE" id="PS51123"/>
    </source>
</evidence>
<dbReference type="EMBL" id="CP062804">
    <property type="protein sequence ID" value="QOT80375.1"/>
    <property type="molecule type" value="Genomic_DNA"/>
</dbReference>